<dbReference type="KEGG" id="stai:STAIW_v1c04850"/>
<dbReference type="OrthoDB" id="389802at2"/>
<dbReference type="RefSeq" id="WP_020834266.1">
    <property type="nucleotide sequence ID" value="NC_021846.1"/>
</dbReference>
<keyword evidence="2" id="KW-0812">Transmembrane</keyword>
<evidence type="ECO:0000313" key="3">
    <source>
        <dbReference type="EMBL" id="AGR41127.1"/>
    </source>
</evidence>
<dbReference type="eggNOG" id="ENOG502ZWXF">
    <property type="taxonomic scope" value="Bacteria"/>
</dbReference>
<feature type="transmembrane region" description="Helical" evidence="2">
    <location>
        <begin position="92"/>
        <end position="112"/>
    </location>
</feature>
<dbReference type="STRING" id="1276220.STAIW_v1c04850"/>
<feature type="region of interest" description="Disordered" evidence="1">
    <location>
        <begin position="172"/>
        <end position="193"/>
    </location>
</feature>
<feature type="transmembrane region" description="Helical" evidence="2">
    <location>
        <begin position="12"/>
        <end position="37"/>
    </location>
</feature>
<dbReference type="PATRIC" id="fig|1276220.3.peg.491"/>
<gene>
    <name evidence="3" type="ORF">STAIW_v1c04850</name>
</gene>
<dbReference type="EMBL" id="CP005074">
    <property type="protein sequence ID" value="AGR41127.1"/>
    <property type="molecule type" value="Genomic_DNA"/>
</dbReference>
<evidence type="ECO:0008006" key="5">
    <source>
        <dbReference type="Google" id="ProtNLM"/>
    </source>
</evidence>
<proteinExistence type="predicted"/>
<keyword evidence="4" id="KW-1185">Reference proteome</keyword>
<keyword evidence="2" id="KW-1133">Transmembrane helix</keyword>
<dbReference type="HOGENOM" id="CLU_1420666_0_0_14"/>
<dbReference type="Proteomes" id="UP000014984">
    <property type="component" value="Chromosome"/>
</dbReference>
<feature type="transmembrane region" description="Helical" evidence="2">
    <location>
        <begin position="118"/>
        <end position="141"/>
    </location>
</feature>
<name>S5LZJ0_9MOLU</name>
<evidence type="ECO:0000313" key="4">
    <source>
        <dbReference type="Proteomes" id="UP000014984"/>
    </source>
</evidence>
<keyword evidence="2" id="KW-0472">Membrane</keyword>
<evidence type="ECO:0000256" key="1">
    <source>
        <dbReference type="SAM" id="MobiDB-lite"/>
    </source>
</evidence>
<feature type="transmembrane region" description="Helical" evidence="2">
    <location>
        <begin position="49"/>
        <end position="72"/>
    </location>
</feature>
<reference evidence="3 4" key="1">
    <citation type="journal article" date="2013" name="Genome Biol. Evol.">
        <title>Comparison of metabolic capacities and inference of gene content evolution in mosquito-associated Spiroplasma diminutum and S. taiwanense.</title>
        <authorList>
            <person name="Lo W.S."/>
            <person name="Ku C."/>
            <person name="Chen L.L."/>
            <person name="Chang T.H."/>
            <person name="Kuo C.H."/>
        </authorList>
    </citation>
    <scope>NUCLEOTIDE SEQUENCE [LARGE SCALE GENOMIC DNA]</scope>
    <source>
        <strain evidence="3">CT-1</strain>
    </source>
</reference>
<sequence length="193" mass="22780">MKSSSINPKSFLIVKFLLTVSLFLNYTINLVVLLNVLKSQYNNFWIDRNLYFSLQIVLFIFSVIAFLLFILIRFHLHKKMQYKYNKKELIQIFLLCIFVFLIITMSLIVIFIDSYYSINKLAFVISLTIIEIAFGITSSILESFSRINEQAIVNREWKLEPKDNLLEEEKNEIKSTQKNKVKNPFLEGEDIDD</sequence>
<evidence type="ECO:0000256" key="2">
    <source>
        <dbReference type="SAM" id="Phobius"/>
    </source>
</evidence>
<dbReference type="AlphaFoldDB" id="S5LZJ0"/>
<accession>S5LZJ0</accession>
<protein>
    <recommendedName>
        <fullName evidence="5">Transmembrane protein</fullName>
    </recommendedName>
</protein>
<organism evidence="3 4">
    <name type="scientific">Spiroplasma taiwanense CT-1</name>
    <dbReference type="NCBI Taxonomy" id="1276220"/>
    <lineage>
        <taxon>Bacteria</taxon>
        <taxon>Bacillati</taxon>
        <taxon>Mycoplasmatota</taxon>
        <taxon>Mollicutes</taxon>
        <taxon>Entomoplasmatales</taxon>
        <taxon>Spiroplasmataceae</taxon>
        <taxon>Spiroplasma</taxon>
    </lineage>
</organism>